<sequence length="534" mass="56456">MSSNGDLNGDGPAAKVAKTSLSAEQVAQRARDAFRASTAQLSSATGGAGVDTENVDADTIRSAALQSIAAALEANKSAIEEANRRDMEEATQLVAQGKLSASLASRLDLFSKKGKWESMVQGVRDVARLESPLDKVTWAKRLADETDTQGAIDLYRVTCPIGVLLCIFEARPEVVVNIASLALKSGNAAILKGGKESKHTASVLSSIIAQALDSSGLPPGLIQSVESREDIQSLLHLDDYIDLVIPRGSNELVKAIQRDARMPVMGHADGLCIAYVHHDAPLDLTVGTLVDAKTDYPAACNAVETLLVHQDHLKTGFWTHLATALVAAGVELRCDRECLDALPSELVSPSSAESESKSESGKKKGKVVAATEADFHTEFLDLILAVRSIPSLDAAISHISTHSSGHTDLLFTSPSTPNPAARTFTASINSANVFVNLSSRFADGFRFGLGTEVGISTGKTHARGPVGLDGLVIYKYIASSTTATSSTSTASKNNNDTKADSKAETGKTGPQTAAQFNNDRLWNHRNLPLDYPSL</sequence>
<dbReference type="OrthoDB" id="1934954at2759"/>
<dbReference type="EMBL" id="KZ819190">
    <property type="protein sequence ID" value="PWZ01650.1"/>
    <property type="molecule type" value="Genomic_DNA"/>
</dbReference>
<dbReference type="GO" id="GO:0055129">
    <property type="term" value="P:L-proline biosynthetic process"/>
    <property type="evidence" value="ECO:0007669"/>
    <property type="project" value="UniProtKB-UniPathway"/>
</dbReference>
<dbReference type="InterPro" id="IPR016161">
    <property type="entry name" value="Ald_DH/histidinol_DH"/>
</dbReference>
<protein>
    <recommendedName>
        <fullName evidence="2">glutamate-5-semialdehyde dehydrogenase</fullName>
        <ecNumber evidence="2">1.2.1.41</ecNumber>
    </recommendedName>
</protein>
<dbReference type="Pfam" id="PF00171">
    <property type="entry name" value="Aldedh"/>
    <property type="match status" value="1"/>
</dbReference>
<dbReference type="UniPathway" id="UPA00098">
    <property type="reaction ID" value="UER00360"/>
</dbReference>
<keyword evidence="3" id="KW-0028">Amino-acid biosynthesis</keyword>
<dbReference type="InterPro" id="IPR016163">
    <property type="entry name" value="Ald_DH_C"/>
</dbReference>
<dbReference type="FunCoup" id="A0A317XUX0">
    <property type="interactions" value="245"/>
</dbReference>
<feature type="domain" description="Aldehyde dehydrogenase" evidence="9">
    <location>
        <begin position="65"/>
        <end position="323"/>
    </location>
</feature>
<gene>
    <name evidence="10" type="ORF">BCV70DRAFT_199089</name>
</gene>
<comment type="pathway">
    <text evidence="1">Amino-acid biosynthesis; L-proline biosynthesis; L-glutamate 5-semialdehyde from L-glutamate: step 2/2.</text>
</comment>
<dbReference type="InParanoid" id="A0A317XUX0"/>
<evidence type="ECO:0000256" key="1">
    <source>
        <dbReference type="ARBA" id="ARBA00004985"/>
    </source>
</evidence>
<dbReference type="Gene3D" id="3.40.309.10">
    <property type="entry name" value="Aldehyde Dehydrogenase, Chain A, domain 2"/>
    <property type="match status" value="1"/>
</dbReference>
<evidence type="ECO:0000313" key="10">
    <source>
        <dbReference type="EMBL" id="PWZ01650.1"/>
    </source>
</evidence>
<evidence type="ECO:0000256" key="7">
    <source>
        <dbReference type="ARBA" id="ARBA00049024"/>
    </source>
</evidence>
<keyword evidence="4" id="KW-0641">Proline biosynthesis</keyword>
<dbReference type="InterPro" id="IPR000965">
    <property type="entry name" value="GPR_dom"/>
</dbReference>
<evidence type="ECO:0000259" key="9">
    <source>
        <dbReference type="Pfam" id="PF00171"/>
    </source>
</evidence>
<dbReference type="EC" id="1.2.1.41" evidence="2"/>
<comment type="catalytic activity">
    <reaction evidence="7">
        <text>L-glutamate 5-semialdehyde + phosphate + NADP(+) = L-glutamyl 5-phosphate + NADPH + H(+)</text>
        <dbReference type="Rhea" id="RHEA:19541"/>
        <dbReference type="ChEBI" id="CHEBI:15378"/>
        <dbReference type="ChEBI" id="CHEBI:43474"/>
        <dbReference type="ChEBI" id="CHEBI:57783"/>
        <dbReference type="ChEBI" id="CHEBI:58066"/>
        <dbReference type="ChEBI" id="CHEBI:58274"/>
        <dbReference type="ChEBI" id="CHEBI:58349"/>
        <dbReference type="EC" id="1.2.1.41"/>
    </reaction>
</comment>
<keyword evidence="6" id="KW-0560">Oxidoreductase</keyword>
<feature type="region of interest" description="Disordered" evidence="8">
    <location>
        <begin position="1"/>
        <end position="20"/>
    </location>
</feature>
<evidence type="ECO:0000256" key="5">
    <source>
        <dbReference type="ARBA" id="ARBA00022857"/>
    </source>
</evidence>
<name>A0A317XUX0_9BASI</name>
<dbReference type="STRING" id="1882483.A0A317XUX0"/>
<evidence type="ECO:0000256" key="8">
    <source>
        <dbReference type="SAM" id="MobiDB-lite"/>
    </source>
</evidence>
<organism evidence="10 11">
    <name type="scientific">Testicularia cyperi</name>
    <dbReference type="NCBI Taxonomy" id="1882483"/>
    <lineage>
        <taxon>Eukaryota</taxon>
        <taxon>Fungi</taxon>
        <taxon>Dikarya</taxon>
        <taxon>Basidiomycota</taxon>
        <taxon>Ustilaginomycotina</taxon>
        <taxon>Ustilaginomycetes</taxon>
        <taxon>Ustilaginales</taxon>
        <taxon>Anthracoideaceae</taxon>
        <taxon>Testicularia</taxon>
    </lineage>
</organism>
<evidence type="ECO:0000256" key="2">
    <source>
        <dbReference type="ARBA" id="ARBA00013002"/>
    </source>
</evidence>
<evidence type="ECO:0000256" key="4">
    <source>
        <dbReference type="ARBA" id="ARBA00022650"/>
    </source>
</evidence>
<dbReference type="PANTHER" id="PTHR11063:SF8">
    <property type="entry name" value="DELTA-1-PYRROLINE-5-CARBOXYLATE SYNTHASE"/>
    <property type="match status" value="1"/>
</dbReference>
<proteinExistence type="inferred from homology"/>
<evidence type="ECO:0000256" key="6">
    <source>
        <dbReference type="ARBA" id="ARBA00023002"/>
    </source>
</evidence>
<dbReference type="Gene3D" id="3.40.605.10">
    <property type="entry name" value="Aldehyde Dehydrogenase, Chain A, domain 1"/>
    <property type="match status" value="1"/>
</dbReference>
<dbReference type="NCBIfam" id="TIGR00407">
    <property type="entry name" value="proA"/>
    <property type="match status" value="1"/>
</dbReference>
<feature type="region of interest" description="Disordered" evidence="8">
    <location>
        <begin position="485"/>
        <end position="514"/>
    </location>
</feature>
<evidence type="ECO:0000313" key="11">
    <source>
        <dbReference type="Proteomes" id="UP000246740"/>
    </source>
</evidence>
<dbReference type="GO" id="GO:0004350">
    <property type="term" value="F:glutamate-5-semialdehyde dehydrogenase activity"/>
    <property type="evidence" value="ECO:0007669"/>
    <property type="project" value="UniProtKB-EC"/>
</dbReference>
<keyword evidence="11" id="KW-1185">Reference proteome</keyword>
<dbReference type="CDD" id="cd07079">
    <property type="entry name" value="ALDH_F18-19_ProA-GPR"/>
    <property type="match status" value="1"/>
</dbReference>
<dbReference type="PANTHER" id="PTHR11063">
    <property type="entry name" value="GLUTAMATE SEMIALDEHYDE DEHYDROGENASE"/>
    <property type="match status" value="1"/>
</dbReference>
<dbReference type="Proteomes" id="UP000246740">
    <property type="component" value="Unassembled WGS sequence"/>
</dbReference>
<dbReference type="InterPro" id="IPR015590">
    <property type="entry name" value="Aldehyde_DH_dom"/>
</dbReference>
<keyword evidence="5" id="KW-0521">NADP</keyword>
<dbReference type="HAMAP" id="MF_00412">
    <property type="entry name" value="ProA"/>
    <property type="match status" value="1"/>
</dbReference>
<dbReference type="InterPro" id="IPR016162">
    <property type="entry name" value="Ald_DH_N"/>
</dbReference>
<reference evidence="10 11" key="1">
    <citation type="journal article" date="2018" name="Mol. Biol. Evol.">
        <title>Broad Genomic Sampling Reveals a Smut Pathogenic Ancestry of the Fungal Clade Ustilaginomycotina.</title>
        <authorList>
            <person name="Kijpornyongpan T."/>
            <person name="Mondo S.J."/>
            <person name="Barry K."/>
            <person name="Sandor L."/>
            <person name="Lee J."/>
            <person name="Lipzen A."/>
            <person name="Pangilinan J."/>
            <person name="LaButti K."/>
            <person name="Hainaut M."/>
            <person name="Henrissat B."/>
            <person name="Grigoriev I.V."/>
            <person name="Spatafora J.W."/>
            <person name="Aime M.C."/>
        </authorList>
    </citation>
    <scope>NUCLEOTIDE SEQUENCE [LARGE SCALE GENOMIC DNA]</scope>
    <source>
        <strain evidence="10 11">MCA 3645</strain>
    </source>
</reference>
<evidence type="ECO:0000256" key="3">
    <source>
        <dbReference type="ARBA" id="ARBA00022605"/>
    </source>
</evidence>
<accession>A0A317XUX0</accession>
<feature type="compositionally biased region" description="Basic and acidic residues" evidence="8">
    <location>
        <begin position="495"/>
        <end position="505"/>
    </location>
</feature>
<dbReference type="AlphaFoldDB" id="A0A317XUX0"/>
<dbReference type="NCBIfam" id="NF001221">
    <property type="entry name" value="PRK00197.1"/>
    <property type="match status" value="1"/>
</dbReference>
<dbReference type="SUPFAM" id="SSF53720">
    <property type="entry name" value="ALDH-like"/>
    <property type="match status" value="1"/>
</dbReference>